<protein>
    <submittedName>
        <fullName evidence="1">Uncharacterized protein</fullName>
    </submittedName>
</protein>
<organism evidence="1 2">
    <name type="scientific">Candidatus Nitrospira neomarina</name>
    <dbReference type="NCBI Taxonomy" id="3020899"/>
    <lineage>
        <taxon>Bacteria</taxon>
        <taxon>Pseudomonadati</taxon>
        <taxon>Nitrospirota</taxon>
        <taxon>Nitrospiria</taxon>
        <taxon>Nitrospirales</taxon>
        <taxon>Nitrospiraceae</taxon>
        <taxon>Nitrospira</taxon>
    </lineage>
</organism>
<dbReference type="EMBL" id="CP116968">
    <property type="protein sequence ID" value="WNM61979.1"/>
    <property type="molecule type" value="Genomic_DNA"/>
</dbReference>
<name>A0AA96K2X5_9BACT</name>
<accession>A0AA96K2X5</accession>
<evidence type="ECO:0000313" key="1">
    <source>
        <dbReference type="EMBL" id="WNM61979.1"/>
    </source>
</evidence>
<sequence length="68" mass="7767">MQKDAGWGKGSPENVKNGDWIYAAFKANGERLDVDYRTCRGCRLPLGASKDFVHRYDEDFDKRIQAAQ</sequence>
<proteinExistence type="predicted"/>
<dbReference type="KEGG" id="nneo:PQG83_19900"/>
<dbReference type="AlphaFoldDB" id="A0AA96K2X5"/>
<dbReference type="RefSeq" id="WP_312744795.1">
    <property type="nucleotide sequence ID" value="NZ_CP116968.1"/>
</dbReference>
<evidence type="ECO:0000313" key="2">
    <source>
        <dbReference type="Proteomes" id="UP001302494"/>
    </source>
</evidence>
<reference evidence="1 2" key="1">
    <citation type="submission" date="2023-01" db="EMBL/GenBank/DDBJ databases">
        <title>Cultivation and genomic characterization of new, ubiquitous marine nitrite-oxidizing bacteria from the Nitrospirales.</title>
        <authorList>
            <person name="Mueller A.J."/>
            <person name="Daebeler A."/>
            <person name="Herbold C.W."/>
            <person name="Kirkegaard R.H."/>
            <person name="Daims H."/>
        </authorList>
    </citation>
    <scope>NUCLEOTIDE SEQUENCE [LARGE SCALE GENOMIC DNA]</scope>
    <source>
        <strain evidence="1 2">DK</strain>
    </source>
</reference>
<dbReference type="Proteomes" id="UP001302494">
    <property type="component" value="Chromosome"/>
</dbReference>
<gene>
    <name evidence="1" type="ORF">PQG83_19900</name>
</gene>
<keyword evidence="2" id="KW-1185">Reference proteome</keyword>